<dbReference type="STRING" id="228957.SAMN04488008_103282"/>
<evidence type="ECO:0000313" key="2">
    <source>
        <dbReference type="Proteomes" id="UP000198990"/>
    </source>
</evidence>
<organism evidence="1 2">
    <name type="scientific">Maribacter orientalis</name>
    <dbReference type="NCBI Taxonomy" id="228957"/>
    <lineage>
        <taxon>Bacteria</taxon>
        <taxon>Pseudomonadati</taxon>
        <taxon>Bacteroidota</taxon>
        <taxon>Flavobacteriia</taxon>
        <taxon>Flavobacteriales</taxon>
        <taxon>Flavobacteriaceae</taxon>
        <taxon>Maribacter</taxon>
    </lineage>
</organism>
<dbReference type="OrthoDB" id="1201799at2"/>
<dbReference type="RefSeq" id="WP_091622556.1">
    <property type="nucleotide sequence ID" value="NZ_FNZN01000003.1"/>
</dbReference>
<name>A0A1H7NWH1_9FLAO</name>
<dbReference type="EMBL" id="FNZN01000003">
    <property type="protein sequence ID" value="SEL27227.1"/>
    <property type="molecule type" value="Genomic_DNA"/>
</dbReference>
<protein>
    <submittedName>
        <fullName evidence="1">Uncharacterized protein</fullName>
    </submittedName>
</protein>
<keyword evidence="2" id="KW-1185">Reference proteome</keyword>
<proteinExistence type="predicted"/>
<dbReference type="Proteomes" id="UP000198990">
    <property type="component" value="Unassembled WGS sequence"/>
</dbReference>
<accession>A0A1H7NWH1</accession>
<evidence type="ECO:0000313" key="1">
    <source>
        <dbReference type="EMBL" id="SEL27227.1"/>
    </source>
</evidence>
<dbReference type="AlphaFoldDB" id="A0A1H7NWH1"/>
<reference evidence="2" key="1">
    <citation type="submission" date="2016-10" db="EMBL/GenBank/DDBJ databases">
        <authorList>
            <person name="Varghese N."/>
            <person name="Submissions S."/>
        </authorList>
    </citation>
    <scope>NUCLEOTIDE SEQUENCE [LARGE SCALE GENOMIC DNA]</scope>
    <source>
        <strain evidence="2">DSM 16471</strain>
    </source>
</reference>
<sequence length="160" mass="18264">MKTIQLKQDSRHFLIKSYRKLPQLKEEILELSNTTSVKLQMSILGKLGQDWVLNNKQTKLAQIELTYYLKGVLEAKSDFAIFCNPEIGTLFITGFLLPQFLLNMNGTLLGEMSSGPYGILRGLGITENKAAKYLKDLNEKGFLLILRVYDHELKIIKELL</sequence>
<gene>
    <name evidence="1" type="ORF">SAMN04488008_103282</name>
</gene>